<dbReference type="EMBL" id="JABBGH010000001">
    <property type="protein sequence ID" value="NML64773.1"/>
    <property type="molecule type" value="Genomic_DNA"/>
</dbReference>
<keyword evidence="2" id="KW-1185">Reference proteome</keyword>
<evidence type="ECO:0000313" key="2">
    <source>
        <dbReference type="Proteomes" id="UP000559626"/>
    </source>
</evidence>
<dbReference type="RefSeq" id="WP_169530051.1">
    <property type="nucleotide sequence ID" value="NZ_JABBGH010000001.1"/>
</dbReference>
<proteinExistence type="predicted"/>
<dbReference type="PANTHER" id="PTHR48098">
    <property type="entry name" value="ENTEROCHELIN ESTERASE-RELATED"/>
    <property type="match status" value="1"/>
</dbReference>
<dbReference type="InterPro" id="IPR029058">
    <property type="entry name" value="AB_hydrolase_fold"/>
</dbReference>
<dbReference type="PANTHER" id="PTHR48098:SF3">
    <property type="entry name" value="IRON(III) ENTEROBACTIN ESTERASE"/>
    <property type="match status" value="1"/>
</dbReference>
<sequence>MHEDYRRFYSHHLGLELEMLVLGNYGYPIIIFPTSNGRYYEAKDFKLVDSVRWFIDNKLIKLYCIDSGDKYSWYAKHLHPGTRVWNHTLYDRFVADELVPAIQRECQVDKVGVAGCSLGGYQALNFAFRHPGLVAHMFSMGASFDIRMFMGGYYDEQVYYNNPPDYLPNDQDPDLWRMNIILGTAYDDFCKDSNYQIADILSRKGIAHRLDVRPGTHDWPVWRDMFPEYVSTIF</sequence>
<dbReference type="SUPFAM" id="SSF53474">
    <property type="entry name" value="alpha/beta-Hydrolases"/>
    <property type="match status" value="1"/>
</dbReference>
<dbReference type="Proteomes" id="UP000559626">
    <property type="component" value="Unassembled WGS sequence"/>
</dbReference>
<name>A0A7Y0ACF8_9BACT</name>
<accession>A0A7Y0ACF8</accession>
<evidence type="ECO:0000313" key="1">
    <source>
        <dbReference type="EMBL" id="NML64773.1"/>
    </source>
</evidence>
<reference evidence="1 2" key="1">
    <citation type="submission" date="2020-04" db="EMBL/GenBank/DDBJ databases">
        <title>Hymenobacter polaris sp. nov., isolated from Arctic soil.</title>
        <authorList>
            <person name="Dahal R.H."/>
        </authorList>
    </citation>
    <scope>NUCLEOTIDE SEQUENCE [LARGE SCALE GENOMIC DNA]</scope>
    <source>
        <strain evidence="1 2">RP-2-7</strain>
    </source>
</reference>
<dbReference type="Gene3D" id="3.40.50.1820">
    <property type="entry name" value="alpha/beta hydrolase"/>
    <property type="match status" value="1"/>
</dbReference>
<gene>
    <name evidence="1" type="ORF">HHL22_06100</name>
</gene>
<dbReference type="InterPro" id="IPR000801">
    <property type="entry name" value="Esterase-like"/>
</dbReference>
<organism evidence="1 2">
    <name type="scientific">Hymenobacter polaris</name>
    <dbReference type="NCBI Taxonomy" id="2682546"/>
    <lineage>
        <taxon>Bacteria</taxon>
        <taxon>Pseudomonadati</taxon>
        <taxon>Bacteroidota</taxon>
        <taxon>Cytophagia</taxon>
        <taxon>Cytophagales</taxon>
        <taxon>Hymenobacteraceae</taxon>
        <taxon>Hymenobacter</taxon>
    </lineage>
</organism>
<dbReference type="Pfam" id="PF00756">
    <property type="entry name" value="Esterase"/>
    <property type="match status" value="1"/>
</dbReference>
<protein>
    <submittedName>
        <fullName evidence="1">Esterase family protein</fullName>
    </submittedName>
</protein>
<dbReference type="AlphaFoldDB" id="A0A7Y0ACF8"/>
<dbReference type="InterPro" id="IPR050583">
    <property type="entry name" value="Mycobacterial_A85_antigen"/>
</dbReference>
<comment type="caution">
    <text evidence="1">The sequence shown here is derived from an EMBL/GenBank/DDBJ whole genome shotgun (WGS) entry which is preliminary data.</text>
</comment>